<feature type="non-terminal residue" evidence="2">
    <location>
        <position position="1"/>
    </location>
</feature>
<protein>
    <submittedName>
        <fullName evidence="2">Uncharacterized protein</fullName>
    </submittedName>
</protein>
<gene>
    <name evidence="2" type="ORF">CANARDRAFT_182495</name>
</gene>
<dbReference type="EMBL" id="KV453848">
    <property type="protein sequence ID" value="ODV87388.1"/>
    <property type="molecule type" value="Genomic_DNA"/>
</dbReference>
<name>A0A1E4T6V0_9ASCO</name>
<feature type="compositionally biased region" description="Polar residues" evidence="1">
    <location>
        <begin position="167"/>
        <end position="176"/>
    </location>
</feature>
<organism evidence="2 3">
    <name type="scientific">[Candida] arabinofermentans NRRL YB-2248</name>
    <dbReference type="NCBI Taxonomy" id="983967"/>
    <lineage>
        <taxon>Eukaryota</taxon>
        <taxon>Fungi</taxon>
        <taxon>Dikarya</taxon>
        <taxon>Ascomycota</taxon>
        <taxon>Saccharomycotina</taxon>
        <taxon>Pichiomycetes</taxon>
        <taxon>Pichiales</taxon>
        <taxon>Pichiaceae</taxon>
        <taxon>Ogataea</taxon>
        <taxon>Ogataea/Candida clade</taxon>
    </lineage>
</organism>
<dbReference type="AlphaFoldDB" id="A0A1E4T6V0"/>
<accession>A0A1E4T6V0</accession>
<sequence length="360" mass="41281">KLNEIASLLGKFPPITINGLPTKSLTVPPIEYITQLHSKKVDTYISILIAPSDPQFAFDLQFLNVSLYVSWKYPTERPQISVLNDELGRGFGINVENGFKGIVETAVRRSAIQKKKKTNDSELIELVGDGGLLSLILTLDKYLEKFLSMEKKDTIKFVKMVSKKKPQSQPTPITDSKNTERKEKKKPVIDDVQLLKRQAEINKMLQRLRHENVKLFKETGQSSIYKLSLKFPDEPFTIGFENQSDLEIESLNVKLTIPKDYLSNLKKSLRLEIDMSNDANLKMINSIEDKDTRFIVGKLFNNLNNNFNFISQEFIKTGTATSWSITAQFNLFIQNFEKFLNDQSDFKKWIESNTLLNKSL</sequence>
<reference evidence="3" key="1">
    <citation type="submission" date="2016-04" db="EMBL/GenBank/DDBJ databases">
        <title>Comparative genomics of biotechnologically important yeasts.</title>
        <authorList>
            <consortium name="DOE Joint Genome Institute"/>
            <person name="Riley R."/>
            <person name="Haridas S."/>
            <person name="Wolfe K.H."/>
            <person name="Lopes M.R."/>
            <person name="Hittinger C.T."/>
            <person name="Goker M."/>
            <person name="Salamov A."/>
            <person name="Wisecaver J."/>
            <person name="Long T.M."/>
            <person name="Aerts A.L."/>
            <person name="Barry K."/>
            <person name="Choi C."/>
            <person name="Clum A."/>
            <person name="Coughlan A.Y."/>
            <person name="Deshpande S."/>
            <person name="Douglass A.P."/>
            <person name="Hanson S.J."/>
            <person name="Klenk H.-P."/>
            <person name="Labutti K."/>
            <person name="Lapidus A."/>
            <person name="Lindquist E."/>
            <person name="Lipzen A."/>
            <person name="Meier-Kolthoff J.P."/>
            <person name="Ohm R.A."/>
            <person name="Otillar R.P."/>
            <person name="Pangilinan J."/>
            <person name="Peng Y."/>
            <person name="Rokas A."/>
            <person name="Rosa C.A."/>
            <person name="Scheuner C."/>
            <person name="Sibirny A.A."/>
            <person name="Slot J.C."/>
            <person name="Stielow J.B."/>
            <person name="Sun H."/>
            <person name="Kurtzman C.P."/>
            <person name="Blackwell M."/>
            <person name="Grigoriev I.V."/>
            <person name="Jeffries T.W."/>
        </authorList>
    </citation>
    <scope>NUCLEOTIDE SEQUENCE [LARGE SCALE GENOMIC DNA]</scope>
    <source>
        <strain evidence="3">NRRL YB-2248</strain>
    </source>
</reference>
<feature type="region of interest" description="Disordered" evidence="1">
    <location>
        <begin position="161"/>
        <end position="187"/>
    </location>
</feature>
<feature type="non-terminal residue" evidence="2">
    <location>
        <position position="360"/>
    </location>
</feature>
<evidence type="ECO:0000313" key="3">
    <source>
        <dbReference type="Proteomes" id="UP000094801"/>
    </source>
</evidence>
<evidence type="ECO:0000256" key="1">
    <source>
        <dbReference type="SAM" id="MobiDB-lite"/>
    </source>
</evidence>
<evidence type="ECO:0000313" key="2">
    <source>
        <dbReference type="EMBL" id="ODV87388.1"/>
    </source>
</evidence>
<dbReference type="STRING" id="983967.A0A1E4T6V0"/>
<dbReference type="OrthoDB" id="10253329at2759"/>
<proteinExistence type="predicted"/>
<dbReference type="Proteomes" id="UP000094801">
    <property type="component" value="Unassembled WGS sequence"/>
</dbReference>
<feature type="compositionally biased region" description="Basic and acidic residues" evidence="1">
    <location>
        <begin position="177"/>
        <end position="187"/>
    </location>
</feature>
<keyword evidence="3" id="KW-1185">Reference proteome</keyword>